<feature type="non-terminal residue" evidence="2">
    <location>
        <position position="149"/>
    </location>
</feature>
<sequence>MTSSERAARARKAKTVRVADIGVENNMNPTLEAGTSRPSSPEQVPAWATNLTRMIEMTNRRLDVLEDAGRVVPPRPPVVNLNTQPQVNHAAPNGQEVPVDFVAAQDNETWRRMVEGFMKMKPPKFSGSTDVTVVEDWNEDIENLFDAMG</sequence>
<gene>
    <name evidence="2" type="ORF">FRX31_008755</name>
</gene>
<evidence type="ECO:0000313" key="2">
    <source>
        <dbReference type="EMBL" id="KAF5201658.1"/>
    </source>
</evidence>
<feature type="region of interest" description="Disordered" evidence="1">
    <location>
        <begin position="67"/>
        <end position="96"/>
    </location>
</feature>
<dbReference type="EMBL" id="JABWDY010009140">
    <property type="protein sequence ID" value="KAF5201658.1"/>
    <property type="molecule type" value="Genomic_DNA"/>
</dbReference>
<proteinExistence type="predicted"/>
<protein>
    <submittedName>
        <fullName evidence="2">Uncharacterized protein</fullName>
    </submittedName>
</protein>
<keyword evidence="3" id="KW-1185">Reference proteome</keyword>
<comment type="caution">
    <text evidence="2">The sequence shown here is derived from an EMBL/GenBank/DDBJ whole genome shotgun (WGS) entry which is preliminary data.</text>
</comment>
<dbReference type="AlphaFoldDB" id="A0A7J6WYJ4"/>
<evidence type="ECO:0000256" key="1">
    <source>
        <dbReference type="SAM" id="MobiDB-lite"/>
    </source>
</evidence>
<organism evidence="2 3">
    <name type="scientific">Thalictrum thalictroides</name>
    <name type="common">Rue-anemone</name>
    <name type="synonym">Anemone thalictroides</name>
    <dbReference type="NCBI Taxonomy" id="46969"/>
    <lineage>
        <taxon>Eukaryota</taxon>
        <taxon>Viridiplantae</taxon>
        <taxon>Streptophyta</taxon>
        <taxon>Embryophyta</taxon>
        <taxon>Tracheophyta</taxon>
        <taxon>Spermatophyta</taxon>
        <taxon>Magnoliopsida</taxon>
        <taxon>Ranunculales</taxon>
        <taxon>Ranunculaceae</taxon>
        <taxon>Thalictroideae</taxon>
        <taxon>Thalictrum</taxon>
    </lineage>
</organism>
<accession>A0A7J6WYJ4</accession>
<evidence type="ECO:0000313" key="3">
    <source>
        <dbReference type="Proteomes" id="UP000554482"/>
    </source>
</evidence>
<name>A0A7J6WYJ4_THATH</name>
<feature type="region of interest" description="Disordered" evidence="1">
    <location>
        <begin position="19"/>
        <end position="44"/>
    </location>
</feature>
<reference evidence="2 3" key="1">
    <citation type="submission" date="2020-06" db="EMBL/GenBank/DDBJ databases">
        <title>Transcriptomic and genomic resources for Thalictrum thalictroides and T. hernandezii: Facilitating candidate gene discovery in an emerging model plant lineage.</title>
        <authorList>
            <person name="Arias T."/>
            <person name="Riano-Pachon D.M."/>
            <person name="Di Stilio V.S."/>
        </authorList>
    </citation>
    <scope>NUCLEOTIDE SEQUENCE [LARGE SCALE GENOMIC DNA]</scope>
    <source>
        <strain evidence="3">cv. WT478/WT964</strain>
        <tissue evidence="2">Leaves</tissue>
    </source>
</reference>
<dbReference type="Proteomes" id="UP000554482">
    <property type="component" value="Unassembled WGS sequence"/>
</dbReference>
<dbReference type="OrthoDB" id="1939302at2759"/>